<name>A0A0S3S7X0_PHAAN</name>
<reference evidence="1 2" key="1">
    <citation type="journal article" date="2015" name="Sci. Rep.">
        <title>The power of single molecule real-time sequencing technology in the de novo assembly of a eukaryotic genome.</title>
        <authorList>
            <person name="Sakai H."/>
            <person name="Naito K."/>
            <person name="Ogiso-Tanaka E."/>
            <person name="Takahashi Y."/>
            <person name="Iseki K."/>
            <person name="Muto C."/>
            <person name="Satou K."/>
            <person name="Teruya K."/>
            <person name="Shiroma A."/>
            <person name="Shimoji M."/>
            <person name="Hirano T."/>
            <person name="Itoh T."/>
            <person name="Kaga A."/>
            <person name="Tomooka N."/>
        </authorList>
    </citation>
    <scope>NUCLEOTIDE SEQUENCE [LARGE SCALE GENOMIC DNA]</scope>
    <source>
        <strain evidence="2">cv. Shumari</strain>
    </source>
</reference>
<accession>A0A0S3S7X0</accession>
<feature type="non-terminal residue" evidence="1">
    <location>
        <position position="1"/>
    </location>
</feature>
<organism evidence="1 2">
    <name type="scientific">Vigna angularis var. angularis</name>
    <dbReference type="NCBI Taxonomy" id="157739"/>
    <lineage>
        <taxon>Eukaryota</taxon>
        <taxon>Viridiplantae</taxon>
        <taxon>Streptophyta</taxon>
        <taxon>Embryophyta</taxon>
        <taxon>Tracheophyta</taxon>
        <taxon>Spermatophyta</taxon>
        <taxon>Magnoliopsida</taxon>
        <taxon>eudicotyledons</taxon>
        <taxon>Gunneridae</taxon>
        <taxon>Pentapetalae</taxon>
        <taxon>rosids</taxon>
        <taxon>fabids</taxon>
        <taxon>Fabales</taxon>
        <taxon>Fabaceae</taxon>
        <taxon>Papilionoideae</taxon>
        <taxon>50 kb inversion clade</taxon>
        <taxon>NPAAA clade</taxon>
        <taxon>indigoferoid/millettioid clade</taxon>
        <taxon>Phaseoleae</taxon>
        <taxon>Vigna</taxon>
    </lineage>
</organism>
<sequence>SPVLGRSYNNWCFMLTKIMPIISTCHKPTGILCSPLYSKQNKFVVAELRFTPCKQLFGHYQMPTKPWATCTSANSSHGFTPSLSPLK</sequence>
<dbReference type="AlphaFoldDB" id="A0A0S3S7X0"/>
<evidence type="ECO:0000313" key="2">
    <source>
        <dbReference type="Proteomes" id="UP000291084"/>
    </source>
</evidence>
<dbReference type="Proteomes" id="UP000291084">
    <property type="component" value="Chromosome 5"/>
</dbReference>
<gene>
    <name evidence="1" type="primary">Vigan.05G258800</name>
    <name evidence="1" type="ORF">VIGAN_05258800</name>
</gene>
<dbReference type="EMBL" id="AP015038">
    <property type="protein sequence ID" value="BAT88940.1"/>
    <property type="molecule type" value="Genomic_DNA"/>
</dbReference>
<evidence type="ECO:0000313" key="1">
    <source>
        <dbReference type="EMBL" id="BAT88940.1"/>
    </source>
</evidence>
<proteinExistence type="predicted"/>
<keyword evidence="2" id="KW-1185">Reference proteome</keyword>
<protein>
    <submittedName>
        <fullName evidence="1">Uncharacterized protein</fullName>
    </submittedName>
</protein>